<organism evidence="4">
    <name type="scientific">Mycobacterium sp. (strain JLS)</name>
    <dbReference type="NCBI Taxonomy" id="164757"/>
    <lineage>
        <taxon>Bacteria</taxon>
        <taxon>Bacillati</taxon>
        <taxon>Actinomycetota</taxon>
        <taxon>Actinomycetes</taxon>
        <taxon>Mycobacteriales</taxon>
        <taxon>Mycobacteriaceae</taxon>
        <taxon>Mycobacterium</taxon>
    </lineage>
</organism>
<dbReference type="Gene3D" id="1.10.3020.10">
    <property type="entry name" value="alpha-amino acid ester hydrolase ( Helical cap domain)"/>
    <property type="match status" value="1"/>
</dbReference>
<accession>A0A5Q5CHC1</accession>
<dbReference type="InterPro" id="IPR013736">
    <property type="entry name" value="Xaa-Pro_dipept_C"/>
</dbReference>
<dbReference type="InterPro" id="IPR000383">
    <property type="entry name" value="Xaa-Pro-like_dom"/>
</dbReference>
<dbReference type="InterPro" id="IPR005674">
    <property type="entry name" value="CocE/Ser_esterase"/>
</dbReference>
<feature type="region of interest" description="Disordered" evidence="2">
    <location>
        <begin position="445"/>
        <end position="466"/>
    </location>
</feature>
<reference evidence="4" key="1">
    <citation type="submission" date="2007-02" db="EMBL/GenBank/DDBJ databases">
        <title>Complete sequence of Mycobacterium sp. JLS.</title>
        <authorList>
            <consortium name="US DOE Joint Genome Institute"/>
            <person name="Copeland A."/>
            <person name="Lucas S."/>
            <person name="Lapidus A."/>
            <person name="Barry K."/>
            <person name="Detter J.C."/>
            <person name="Glavina del Rio T."/>
            <person name="Hammon N."/>
            <person name="Israni S."/>
            <person name="Dalin E."/>
            <person name="Tice H."/>
            <person name="Pitluck S."/>
            <person name="Chain P."/>
            <person name="Malfatti S."/>
            <person name="Shin M."/>
            <person name="Vergez L."/>
            <person name="Schmutz J."/>
            <person name="Larimer F."/>
            <person name="Land M."/>
            <person name="Hauser L."/>
            <person name="Kyrpides N."/>
            <person name="Mikhailova N."/>
            <person name="Miller C.D."/>
            <person name="Anderson A.J."/>
            <person name="Sims R.C."/>
            <person name="Richardson P."/>
        </authorList>
    </citation>
    <scope>NUCLEOTIDE SEQUENCE [LARGE SCALE GENOMIC DNA]</scope>
    <source>
        <strain evidence="4">JLS</strain>
    </source>
</reference>
<dbReference type="KEGG" id="mjl:Mjls_2848"/>
<dbReference type="Pfam" id="PF02129">
    <property type="entry name" value="Peptidase_S15"/>
    <property type="match status" value="1"/>
</dbReference>
<evidence type="ECO:0000259" key="3">
    <source>
        <dbReference type="SMART" id="SM00939"/>
    </source>
</evidence>
<gene>
    <name evidence="4" type="ordered locus">Mjls_2848</name>
</gene>
<dbReference type="GO" id="GO:0008239">
    <property type="term" value="F:dipeptidyl-peptidase activity"/>
    <property type="evidence" value="ECO:0007669"/>
    <property type="project" value="InterPro"/>
</dbReference>
<keyword evidence="1" id="KW-0378">Hydrolase</keyword>
<feature type="compositionally biased region" description="Acidic residues" evidence="2">
    <location>
        <begin position="448"/>
        <end position="459"/>
    </location>
</feature>
<feature type="domain" description="Xaa-Pro dipeptidyl-peptidase C-terminal" evidence="3">
    <location>
        <begin position="390"/>
        <end position="638"/>
    </location>
</feature>
<dbReference type="Pfam" id="PF08530">
    <property type="entry name" value="PepX_C"/>
    <property type="match status" value="1"/>
</dbReference>
<proteinExistence type="predicted"/>
<evidence type="ECO:0000313" key="4">
    <source>
        <dbReference type="EMBL" id="ABN98628.1"/>
    </source>
</evidence>
<evidence type="ECO:0000256" key="2">
    <source>
        <dbReference type="SAM" id="MobiDB-lite"/>
    </source>
</evidence>
<dbReference type="SUPFAM" id="SSF49785">
    <property type="entry name" value="Galactose-binding domain-like"/>
    <property type="match status" value="1"/>
</dbReference>
<dbReference type="Gene3D" id="2.60.120.260">
    <property type="entry name" value="Galactose-binding domain-like"/>
    <property type="match status" value="1"/>
</dbReference>
<dbReference type="NCBIfam" id="TIGR00976">
    <property type="entry name" value="CocE_NonD"/>
    <property type="match status" value="1"/>
</dbReference>
<dbReference type="Gene3D" id="3.40.50.1820">
    <property type="entry name" value="alpha/beta hydrolase"/>
    <property type="match status" value="1"/>
</dbReference>
<name>A0A5Q5CHC1_MYCSJ</name>
<evidence type="ECO:0000256" key="1">
    <source>
        <dbReference type="ARBA" id="ARBA00022801"/>
    </source>
</evidence>
<dbReference type="AlphaFoldDB" id="A0A5Q5CHC1"/>
<dbReference type="InterPro" id="IPR029058">
    <property type="entry name" value="AB_hydrolase_fold"/>
</dbReference>
<dbReference type="SUPFAM" id="SSF53474">
    <property type="entry name" value="alpha/beta-Hydrolases"/>
    <property type="match status" value="1"/>
</dbReference>
<dbReference type="InterPro" id="IPR008979">
    <property type="entry name" value="Galactose-bd-like_sf"/>
</dbReference>
<sequence>MLGRIAPTGAESQRRWRILVADSESDAGWFSPPPSPRRLRGVRSFSRYITMRDGVRIAVSVYLPADTTRQTRVPAVVNQTRYYRAMELRQPLRAAVAGRPFHHIPSTARCRRRFLANGYAWVDVDVRGSGASFGHRLCEWSPDEIRDGAQIVDWIVSQPWSDGSVGALGSSYSGAAAELLSVAAHPAVRAVAPRFSPFDAYTDIAFPGGIHAVWFTETWGRYNAALDRNAPHEVAGWWVRMLVTGVQPVDGDRRRRLRRSALAAHLDNYDIDSQARSLTFRDDVAPSDPYHSDEGEAPELVGHPIDESGSINLFSPHNYWRDVEKSGVAVYSYSGWFDGAYSHSAAKRFLTLGSAGNRLILGPWSHGGHWHIEPHRDPVKSRFDHEGELLRFFDHHLRDRDSGIGAEDRVHYYTMGEGRWKSSRSWPPPAEPRTYYLSTERMLSTEPPETDSSVDEYDVDPTVGTGEHSRWRTQVAVGEAVRYPDRNAVDRRLLTYTSAPLDRAVEVTGHPVVTLFLSVTGDDATVFVYLEDVDAGGRVAPVTEGQLRALHRQVADAPAPYRQTVPYRTFKRGDARPLSSGEIATLIFDLIPTSHLFRPGHRIRLALAGADASHFAVLPGTPPTFGVHRSRLRASRIDLPVVTAN</sequence>
<dbReference type="SMART" id="SM00939">
    <property type="entry name" value="PepX_C"/>
    <property type="match status" value="1"/>
</dbReference>
<protein>
    <submittedName>
        <fullName evidence="4">X-Pro dipeptidyl-peptidase C-terminal domain protein</fullName>
    </submittedName>
</protein>
<dbReference type="EMBL" id="CP000580">
    <property type="protein sequence ID" value="ABN98628.1"/>
    <property type="molecule type" value="Genomic_DNA"/>
</dbReference>